<dbReference type="AlphaFoldDB" id="A0AAD6MCY7"/>
<proteinExistence type="predicted"/>
<organism evidence="1 2">
    <name type="scientific">Populus alba x Populus x berolinensis</name>
    <dbReference type="NCBI Taxonomy" id="444605"/>
    <lineage>
        <taxon>Eukaryota</taxon>
        <taxon>Viridiplantae</taxon>
        <taxon>Streptophyta</taxon>
        <taxon>Embryophyta</taxon>
        <taxon>Tracheophyta</taxon>
        <taxon>Spermatophyta</taxon>
        <taxon>Magnoliopsida</taxon>
        <taxon>eudicotyledons</taxon>
        <taxon>Gunneridae</taxon>
        <taxon>Pentapetalae</taxon>
        <taxon>rosids</taxon>
        <taxon>fabids</taxon>
        <taxon>Malpighiales</taxon>
        <taxon>Salicaceae</taxon>
        <taxon>Saliceae</taxon>
        <taxon>Populus</taxon>
    </lineage>
</organism>
<dbReference type="EMBL" id="JAQIZT010000010">
    <property type="protein sequence ID" value="KAJ6982665.1"/>
    <property type="molecule type" value="Genomic_DNA"/>
</dbReference>
<evidence type="ECO:0000313" key="1">
    <source>
        <dbReference type="EMBL" id="KAJ6982665.1"/>
    </source>
</evidence>
<reference evidence="1" key="1">
    <citation type="journal article" date="2023" name="Mol. Ecol. Resour.">
        <title>Chromosome-level genome assembly of a triploid poplar Populus alba 'Berolinensis'.</title>
        <authorList>
            <person name="Chen S."/>
            <person name="Yu Y."/>
            <person name="Wang X."/>
            <person name="Wang S."/>
            <person name="Zhang T."/>
            <person name="Zhou Y."/>
            <person name="He R."/>
            <person name="Meng N."/>
            <person name="Wang Y."/>
            <person name="Liu W."/>
            <person name="Liu Z."/>
            <person name="Liu J."/>
            <person name="Guo Q."/>
            <person name="Huang H."/>
            <person name="Sederoff R.R."/>
            <person name="Wang G."/>
            <person name="Qu G."/>
            <person name="Chen S."/>
        </authorList>
    </citation>
    <scope>NUCLEOTIDE SEQUENCE</scope>
    <source>
        <strain evidence="1">SC-2020</strain>
    </source>
</reference>
<accession>A0AAD6MCY7</accession>
<dbReference type="Proteomes" id="UP001164929">
    <property type="component" value="Chromosome 10"/>
</dbReference>
<evidence type="ECO:0000313" key="2">
    <source>
        <dbReference type="Proteomes" id="UP001164929"/>
    </source>
</evidence>
<keyword evidence="2" id="KW-1185">Reference proteome</keyword>
<gene>
    <name evidence="1" type="ORF">NC653_025698</name>
</gene>
<name>A0AAD6MCY7_9ROSI</name>
<sequence length="104" mass="11368">MLRCPSLPCQASCLEMLISIYLKPGLNPDGKFHSSRATGENGLLPANRESSLPHLLPPLSSSIFSTAEQIKADKHYTLSRSPILASRLKGVALSVFSCSFCHYY</sequence>
<protein>
    <submittedName>
        <fullName evidence="1">Uncharacterized protein</fullName>
    </submittedName>
</protein>
<comment type="caution">
    <text evidence="1">The sequence shown here is derived from an EMBL/GenBank/DDBJ whole genome shotgun (WGS) entry which is preliminary data.</text>
</comment>